<keyword evidence="2" id="KW-0812">Transmembrane</keyword>
<protein>
    <submittedName>
        <fullName evidence="3">Uncharacterized protein</fullName>
    </submittedName>
</protein>
<dbReference type="AlphaFoldDB" id="A0A9J6D8T4"/>
<gene>
    <name evidence="3" type="ORF">HPB51_008223</name>
</gene>
<evidence type="ECO:0000313" key="3">
    <source>
        <dbReference type="EMBL" id="KAH8018524.1"/>
    </source>
</evidence>
<dbReference type="VEuPathDB" id="VectorBase:LOC119176249"/>
<sequence length="434" mass="49155">MRMPLTIGTFAASTSATFHLRQAGVQEWGVGRGLLCVIDYHKEGKADPRFRYVRDESNVESWLGKFTKRLRTTTVGGSGLHCAGPRHIGSRRRSRPGVLGKPTCGGRIPDGVGVALASRWSRIPRPPHLDLCSFRSWPASRIVVARFFGSSRGRRRWPRRKSEDATGGEVTAPPQDGLAPPHPDAWAFVLPRHHLCSGSAETTRGFSDVPHSPPATGRQRGRTAAWQNRERMLGPLLEPAEKSRARLPLSQPGMGFPAVTVVLIAVLLVIAEPRRDIKYKVKKQDFLHRFHEENETRIEENGEPFVMFPHRMTFAFGYFPGKRNSQRLFRPRISAYDVCHKVALRRCGQNFMRAFNLVEYLSGADYYNTHCTLRKAFFACLDKLRQKPCRKRRASGLDDKRFRKKLADALWETRVCVLGIKDIEELPPKKKGLK</sequence>
<name>A0A9J6D8T4_RHIMP</name>
<organism evidence="3 4">
    <name type="scientific">Rhipicephalus microplus</name>
    <name type="common">Cattle tick</name>
    <name type="synonym">Boophilus microplus</name>
    <dbReference type="NCBI Taxonomy" id="6941"/>
    <lineage>
        <taxon>Eukaryota</taxon>
        <taxon>Metazoa</taxon>
        <taxon>Ecdysozoa</taxon>
        <taxon>Arthropoda</taxon>
        <taxon>Chelicerata</taxon>
        <taxon>Arachnida</taxon>
        <taxon>Acari</taxon>
        <taxon>Parasitiformes</taxon>
        <taxon>Ixodida</taxon>
        <taxon>Ixodoidea</taxon>
        <taxon>Ixodidae</taxon>
        <taxon>Rhipicephalinae</taxon>
        <taxon>Rhipicephalus</taxon>
        <taxon>Boophilus</taxon>
    </lineage>
</organism>
<feature type="region of interest" description="Disordered" evidence="1">
    <location>
        <begin position="84"/>
        <end position="104"/>
    </location>
</feature>
<reference evidence="3" key="1">
    <citation type="journal article" date="2020" name="Cell">
        <title>Large-Scale Comparative Analyses of Tick Genomes Elucidate Their Genetic Diversity and Vector Capacities.</title>
        <authorList>
            <consortium name="Tick Genome and Microbiome Consortium (TIGMIC)"/>
            <person name="Jia N."/>
            <person name="Wang J."/>
            <person name="Shi W."/>
            <person name="Du L."/>
            <person name="Sun Y."/>
            <person name="Zhan W."/>
            <person name="Jiang J.F."/>
            <person name="Wang Q."/>
            <person name="Zhang B."/>
            <person name="Ji P."/>
            <person name="Bell-Sakyi L."/>
            <person name="Cui X.M."/>
            <person name="Yuan T.T."/>
            <person name="Jiang B.G."/>
            <person name="Yang W.F."/>
            <person name="Lam T.T."/>
            <person name="Chang Q.C."/>
            <person name="Ding S.J."/>
            <person name="Wang X.J."/>
            <person name="Zhu J.G."/>
            <person name="Ruan X.D."/>
            <person name="Zhao L."/>
            <person name="Wei J.T."/>
            <person name="Ye R.Z."/>
            <person name="Que T.C."/>
            <person name="Du C.H."/>
            <person name="Zhou Y.H."/>
            <person name="Cheng J.X."/>
            <person name="Dai P.F."/>
            <person name="Guo W.B."/>
            <person name="Han X.H."/>
            <person name="Huang E.J."/>
            <person name="Li L.F."/>
            <person name="Wei W."/>
            <person name="Gao Y.C."/>
            <person name="Liu J.Z."/>
            <person name="Shao H.Z."/>
            <person name="Wang X."/>
            <person name="Wang C.C."/>
            <person name="Yang T.C."/>
            <person name="Huo Q.B."/>
            <person name="Li W."/>
            <person name="Chen H.Y."/>
            <person name="Chen S.E."/>
            <person name="Zhou L.G."/>
            <person name="Ni X.B."/>
            <person name="Tian J.H."/>
            <person name="Sheng Y."/>
            <person name="Liu T."/>
            <person name="Pan Y.S."/>
            <person name="Xia L.Y."/>
            <person name="Li J."/>
            <person name="Zhao F."/>
            <person name="Cao W.C."/>
        </authorList>
    </citation>
    <scope>NUCLEOTIDE SEQUENCE</scope>
    <source>
        <strain evidence="3">Rmic-2018</strain>
    </source>
</reference>
<evidence type="ECO:0000256" key="2">
    <source>
        <dbReference type="SAM" id="Phobius"/>
    </source>
</evidence>
<feature type="transmembrane region" description="Helical" evidence="2">
    <location>
        <begin position="254"/>
        <end position="271"/>
    </location>
</feature>
<dbReference type="Proteomes" id="UP000821866">
    <property type="component" value="Chromosome 8"/>
</dbReference>
<proteinExistence type="predicted"/>
<keyword evidence="4" id="KW-1185">Reference proteome</keyword>
<reference evidence="3" key="2">
    <citation type="submission" date="2021-09" db="EMBL/GenBank/DDBJ databases">
        <authorList>
            <person name="Jia N."/>
            <person name="Wang J."/>
            <person name="Shi W."/>
            <person name="Du L."/>
            <person name="Sun Y."/>
            <person name="Zhan W."/>
            <person name="Jiang J."/>
            <person name="Wang Q."/>
            <person name="Zhang B."/>
            <person name="Ji P."/>
            <person name="Sakyi L.B."/>
            <person name="Cui X."/>
            <person name="Yuan T."/>
            <person name="Jiang B."/>
            <person name="Yang W."/>
            <person name="Lam T.T.-Y."/>
            <person name="Chang Q."/>
            <person name="Ding S."/>
            <person name="Wang X."/>
            <person name="Zhu J."/>
            <person name="Ruan X."/>
            <person name="Zhao L."/>
            <person name="Wei J."/>
            <person name="Que T."/>
            <person name="Du C."/>
            <person name="Cheng J."/>
            <person name="Dai P."/>
            <person name="Han X."/>
            <person name="Huang E."/>
            <person name="Gao Y."/>
            <person name="Liu J."/>
            <person name="Shao H."/>
            <person name="Ye R."/>
            <person name="Li L."/>
            <person name="Wei W."/>
            <person name="Wang X."/>
            <person name="Wang C."/>
            <person name="Huo Q."/>
            <person name="Li W."/>
            <person name="Guo W."/>
            <person name="Chen H."/>
            <person name="Chen S."/>
            <person name="Zhou L."/>
            <person name="Zhou L."/>
            <person name="Ni X."/>
            <person name="Tian J."/>
            <person name="Zhou Y."/>
            <person name="Sheng Y."/>
            <person name="Liu T."/>
            <person name="Pan Y."/>
            <person name="Xia L."/>
            <person name="Li J."/>
            <person name="Zhao F."/>
            <person name="Cao W."/>
        </authorList>
    </citation>
    <scope>NUCLEOTIDE SEQUENCE</scope>
    <source>
        <strain evidence="3">Rmic-2018</strain>
        <tissue evidence="3">Larvae</tissue>
    </source>
</reference>
<feature type="region of interest" description="Disordered" evidence="1">
    <location>
        <begin position="200"/>
        <end position="225"/>
    </location>
</feature>
<feature type="region of interest" description="Disordered" evidence="1">
    <location>
        <begin position="154"/>
        <end position="183"/>
    </location>
</feature>
<comment type="caution">
    <text evidence="3">The sequence shown here is derived from an EMBL/GenBank/DDBJ whole genome shotgun (WGS) entry which is preliminary data.</text>
</comment>
<keyword evidence="2" id="KW-1133">Transmembrane helix</keyword>
<dbReference type="EMBL" id="JABSTU010000010">
    <property type="protein sequence ID" value="KAH8018524.1"/>
    <property type="molecule type" value="Genomic_DNA"/>
</dbReference>
<accession>A0A9J6D8T4</accession>
<keyword evidence="2" id="KW-0472">Membrane</keyword>
<evidence type="ECO:0000256" key="1">
    <source>
        <dbReference type="SAM" id="MobiDB-lite"/>
    </source>
</evidence>
<evidence type="ECO:0000313" key="4">
    <source>
        <dbReference type="Proteomes" id="UP000821866"/>
    </source>
</evidence>